<feature type="region of interest" description="Disordered" evidence="11">
    <location>
        <begin position="72"/>
        <end position="109"/>
    </location>
</feature>
<evidence type="ECO:0000313" key="14">
    <source>
        <dbReference type="EMBL" id="RBM02673.1"/>
    </source>
</evidence>
<evidence type="ECO:0000256" key="6">
    <source>
        <dbReference type="ARBA" id="ARBA00023015"/>
    </source>
</evidence>
<organism evidence="14 15">
    <name type="scientific">Glutamicibacter soli</name>
    <dbReference type="NCBI Taxonomy" id="453836"/>
    <lineage>
        <taxon>Bacteria</taxon>
        <taxon>Bacillati</taxon>
        <taxon>Actinomycetota</taxon>
        <taxon>Actinomycetes</taxon>
        <taxon>Micrococcales</taxon>
        <taxon>Micrococcaceae</taxon>
        <taxon>Glutamicibacter</taxon>
    </lineage>
</organism>
<keyword evidence="6" id="KW-0805">Transcription regulation</keyword>
<keyword evidence="5 12" id="KW-1133">Transmembrane helix</keyword>
<reference evidence="14 15" key="1">
    <citation type="submission" date="2018-01" db="EMBL/GenBank/DDBJ databases">
        <title>Glutamicibacter soli strain NHPC-3 Whole genome sequence and assembly.</title>
        <authorList>
            <person name="Choudhury P."/>
            <person name="Gupta D."/>
            <person name="Sengupta K."/>
            <person name="Jawed A."/>
            <person name="Sultana N."/>
            <person name="Saha P."/>
        </authorList>
    </citation>
    <scope>NUCLEOTIDE SEQUENCE [LARGE SCALE GENOMIC DNA]</scope>
    <source>
        <strain evidence="14 15">NHPC-3</strain>
    </source>
</reference>
<dbReference type="GO" id="GO:0005886">
    <property type="term" value="C:plasma membrane"/>
    <property type="evidence" value="ECO:0007669"/>
    <property type="project" value="UniProtKB-SubCell"/>
</dbReference>
<evidence type="ECO:0000256" key="9">
    <source>
        <dbReference type="ARBA" id="ARBA00029829"/>
    </source>
</evidence>
<evidence type="ECO:0000259" key="13">
    <source>
        <dbReference type="Pfam" id="PF10099"/>
    </source>
</evidence>
<feature type="transmembrane region" description="Helical" evidence="12">
    <location>
        <begin position="119"/>
        <end position="140"/>
    </location>
</feature>
<dbReference type="Gene3D" id="1.10.10.1320">
    <property type="entry name" value="Anti-sigma factor, zinc-finger domain"/>
    <property type="match status" value="1"/>
</dbReference>
<accession>A0A365YKU7</accession>
<keyword evidence="4 12" id="KW-0812">Transmembrane</keyword>
<proteinExistence type="predicted"/>
<dbReference type="GO" id="GO:0016989">
    <property type="term" value="F:sigma factor antagonist activity"/>
    <property type="evidence" value="ECO:0007669"/>
    <property type="project" value="TreeGrafter"/>
</dbReference>
<evidence type="ECO:0000256" key="5">
    <source>
        <dbReference type="ARBA" id="ARBA00022989"/>
    </source>
</evidence>
<keyword evidence="3" id="KW-1003">Cell membrane</keyword>
<evidence type="ECO:0000256" key="4">
    <source>
        <dbReference type="ARBA" id="ARBA00022692"/>
    </source>
</evidence>
<evidence type="ECO:0000256" key="3">
    <source>
        <dbReference type="ARBA" id="ARBA00022475"/>
    </source>
</evidence>
<sequence length="271" mass="28581">MERNENELTGSYALNALSDEERARLLAQAANSPALQADMDAMDETAAMLALGSAPVPPPTRVKSRLMEEIARRPQLPAEDPTDERADEPAAIPQPEHAPAPDSVPARQGWPARRKSAKFFALAAAILLLGSAGLGTVVYLQQAEQRQLQAQLTDLSTRQAELTELLGAPDVETKTQTMADGATVTLSYSVERGLMAVTTAGMPELSKDKGYELWLISADGAQPAGMLPGTGADGLKLLTGAMDGVSHFGITVEPATGSPAPTTEPLMVQEL</sequence>
<gene>
    <name evidence="14" type="ORF">C1H84_04340</name>
</gene>
<dbReference type="Proteomes" id="UP000252167">
    <property type="component" value="Unassembled WGS sequence"/>
</dbReference>
<dbReference type="EMBL" id="POAF01000002">
    <property type="protein sequence ID" value="RBM02673.1"/>
    <property type="molecule type" value="Genomic_DNA"/>
</dbReference>
<dbReference type="RefSeq" id="WP_113606667.1">
    <property type="nucleotide sequence ID" value="NZ_POAF01000002.1"/>
</dbReference>
<comment type="subcellular location">
    <subcellularLocation>
        <location evidence="2">Cell membrane</location>
    </subcellularLocation>
    <subcellularLocation>
        <location evidence="1">Membrane</location>
        <topology evidence="1">Single-pass membrane protein</topology>
    </subcellularLocation>
</comment>
<dbReference type="PANTHER" id="PTHR37461">
    <property type="entry name" value="ANTI-SIGMA-K FACTOR RSKA"/>
    <property type="match status" value="1"/>
</dbReference>
<evidence type="ECO:0000256" key="8">
    <source>
        <dbReference type="ARBA" id="ARBA00023163"/>
    </source>
</evidence>
<comment type="caution">
    <text evidence="14">The sequence shown here is derived from an EMBL/GenBank/DDBJ whole genome shotgun (WGS) entry which is preliminary data.</text>
</comment>
<dbReference type="GO" id="GO:0006417">
    <property type="term" value="P:regulation of translation"/>
    <property type="evidence" value="ECO:0007669"/>
    <property type="project" value="TreeGrafter"/>
</dbReference>
<evidence type="ECO:0000256" key="11">
    <source>
        <dbReference type="SAM" id="MobiDB-lite"/>
    </source>
</evidence>
<dbReference type="InterPro" id="IPR018764">
    <property type="entry name" value="RskA_C"/>
</dbReference>
<evidence type="ECO:0000256" key="7">
    <source>
        <dbReference type="ARBA" id="ARBA00023136"/>
    </source>
</evidence>
<evidence type="ECO:0000256" key="1">
    <source>
        <dbReference type="ARBA" id="ARBA00004167"/>
    </source>
</evidence>
<dbReference type="Pfam" id="PF10099">
    <property type="entry name" value="RskA_C"/>
    <property type="match status" value="1"/>
</dbReference>
<feature type="domain" description="Anti-sigma K factor RskA C-terminal" evidence="13">
    <location>
        <begin position="120"/>
        <end position="265"/>
    </location>
</feature>
<dbReference type="AlphaFoldDB" id="A0A365YKU7"/>
<name>A0A365YKU7_9MICC</name>
<dbReference type="PANTHER" id="PTHR37461:SF1">
    <property type="entry name" value="ANTI-SIGMA-K FACTOR RSKA"/>
    <property type="match status" value="1"/>
</dbReference>
<keyword evidence="15" id="KW-1185">Reference proteome</keyword>
<evidence type="ECO:0000256" key="12">
    <source>
        <dbReference type="SAM" id="Phobius"/>
    </source>
</evidence>
<keyword evidence="8" id="KW-0804">Transcription</keyword>
<evidence type="ECO:0000256" key="10">
    <source>
        <dbReference type="ARBA" id="ARBA00030803"/>
    </source>
</evidence>
<evidence type="ECO:0000256" key="2">
    <source>
        <dbReference type="ARBA" id="ARBA00004236"/>
    </source>
</evidence>
<protein>
    <recommendedName>
        <fullName evidence="10">Regulator of SigK</fullName>
    </recommendedName>
    <alternativeName>
        <fullName evidence="9">Sigma-K anti-sigma factor RskA</fullName>
    </alternativeName>
</protein>
<evidence type="ECO:0000313" key="15">
    <source>
        <dbReference type="Proteomes" id="UP000252167"/>
    </source>
</evidence>
<dbReference type="InterPro" id="IPR041916">
    <property type="entry name" value="Anti_sigma_zinc_sf"/>
</dbReference>
<keyword evidence="7 12" id="KW-0472">Membrane</keyword>
<dbReference type="InterPro" id="IPR051474">
    <property type="entry name" value="Anti-sigma-K/W_factor"/>
</dbReference>